<evidence type="ECO:0008006" key="3">
    <source>
        <dbReference type="Google" id="ProtNLM"/>
    </source>
</evidence>
<name>A0A507FAA8_9FUNG</name>
<comment type="caution">
    <text evidence="1">The sequence shown here is derived from an EMBL/GenBank/DDBJ whole genome shotgun (WGS) entry which is preliminary data.</text>
</comment>
<evidence type="ECO:0000313" key="1">
    <source>
        <dbReference type="EMBL" id="TPX73082.1"/>
    </source>
</evidence>
<reference evidence="1 2" key="1">
    <citation type="journal article" date="2019" name="Sci. Rep.">
        <title>Comparative genomics of chytrid fungi reveal insights into the obligate biotrophic and pathogenic lifestyle of Synchytrium endobioticum.</title>
        <authorList>
            <person name="van de Vossenberg B.T.L.H."/>
            <person name="Warris S."/>
            <person name="Nguyen H.D.T."/>
            <person name="van Gent-Pelzer M.P.E."/>
            <person name="Joly D.L."/>
            <person name="van de Geest H.C."/>
            <person name="Bonants P.J.M."/>
            <person name="Smith D.S."/>
            <person name="Levesque C.A."/>
            <person name="van der Lee T.A.J."/>
        </authorList>
    </citation>
    <scope>NUCLEOTIDE SEQUENCE [LARGE SCALE GENOMIC DNA]</scope>
    <source>
        <strain evidence="1 2">CBS 675.73</strain>
    </source>
</reference>
<evidence type="ECO:0000313" key="2">
    <source>
        <dbReference type="Proteomes" id="UP000320333"/>
    </source>
</evidence>
<dbReference type="Proteomes" id="UP000320333">
    <property type="component" value="Unassembled WGS sequence"/>
</dbReference>
<dbReference type="InterPro" id="IPR025638">
    <property type="entry name" value="DUF4336"/>
</dbReference>
<dbReference type="InterPro" id="IPR036866">
    <property type="entry name" value="RibonucZ/Hydroxyglut_hydro"/>
</dbReference>
<proteinExistence type="predicted"/>
<dbReference type="SUPFAM" id="SSF56281">
    <property type="entry name" value="Metallo-hydrolase/oxidoreductase"/>
    <property type="match status" value="1"/>
</dbReference>
<dbReference type="PANTHER" id="PTHR33835">
    <property type="entry name" value="YALI0C07656P"/>
    <property type="match status" value="1"/>
</dbReference>
<protein>
    <recommendedName>
        <fullName evidence="3">Metallo-beta-lactamase domain-containing protein</fullName>
    </recommendedName>
</protein>
<dbReference type="OrthoDB" id="421671at2759"/>
<organism evidence="1 2">
    <name type="scientific">Chytriomyces confervae</name>
    <dbReference type="NCBI Taxonomy" id="246404"/>
    <lineage>
        <taxon>Eukaryota</taxon>
        <taxon>Fungi</taxon>
        <taxon>Fungi incertae sedis</taxon>
        <taxon>Chytridiomycota</taxon>
        <taxon>Chytridiomycota incertae sedis</taxon>
        <taxon>Chytridiomycetes</taxon>
        <taxon>Chytridiales</taxon>
        <taxon>Chytriomycetaceae</taxon>
        <taxon>Chytriomyces</taxon>
    </lineage>
</organism>
<keyword evidence="2" id="KW-1185">Reference proteome</keyword>
<dbReference type="AlphaFoldDB" id="A0A507FAA8"/>
<dbReference type="PANTHER" id="PTHR33835:SF1">
    <property type="entry name" value="METALLO-BETA-LACTAMASE DOMAIN-CONTAINING PROTEIN"/>
    <property type="match status" value="1"/>
</dbReference>
<gene>
    <name evidence="1" type="ORF">CcCBS67573_g05637</name>
</gene>
<sequence>MTVTTMHITQIGPGCYNLIAPLKNALGKLLKMKTHMSFVQLSTGKFIALSTVELDAASKAEVDALTQNGELLEAVIGTNPFHGLAFEGFYKMYPNAKYYGTPRHIRNIKSVPWAGSIADDSIRTSWMPELDLQITQGAEFINIPSESYNHFAGVVAFHVESKTLICDDCFSYEDNPGALKRLAGISAKSLNFHPSLYGPALRQSPTAVQEFYDWMLQIMQEWDFDQMATAHGGVMKGGCKEALRAALDKAKPSLEGLAKSRGGKLVWT</sequence>
<accession>A0A507FAA8</accession>
<dbReference type="EMBL" id="QEAP01000209">
    <property type="protein sequence ID" value="TPX73082.1"/>
    <property type="molecule type" value="Genomic_DNA"/>
</dbReference>